<dbReference type="Pfam" id="PF00355">
    <property type="entry name" value="Rieske"/>
    <property type="match status" value="1"/>
</dbReference>
<proteinExistence type="predicted"/>
<keyword evidence="2" id="KW-0479">Metal-binding</keyword>
<dbReference type="InterPro" id="IPR044043">
    <property type="entry name" value="VanA_C_cat"/>
</dbReference>
<evidence type="ECO:0000256" key="5">
    <source>
        <dbReference type="ARBA" id="ARBA00023014"/>
    </source>
</evidence>
<dbReference type="EMBL" id="SWKR01000002">
    <property type="protein sequence ID" value="TKD50670.1"/>
    <property type="molecule type" value="Genomic_DNA"/>
</dbReference>
<keyword evidence="8" id="KW-1185">Reference proteome</keyword>
<dbReference type="AlphaFoldDB" id="A0A4U1L371"/>
<evidence type="ECO:0000256" key="3">
    <source>
        <dbReference type="ARBA" id="ARBA00023002"/>
    </source>
</evidence>
<evidence type="ECO:0000313" key="8">
    <source>
        <dbReference type="Proteomes" id="UP000309138"/>
    </source>
</evidence>
<protein>
    <submittedName>
        <fullName evidence="7">Iron-sulfur protein</fullName>
    </submittedName>
</protein>
<sequence length="348" mass="38205">MYPFREGSFAVRNAWYVAAFARDVGRALVSRIILNQPVVLYRKEDGVAVAVGGRCPHRHFPLGASCLRGDTIVCGYHGIAFGADGACVDIPAQAHVPRSYRIPTYPLVEHGMWLWIWMGDAAANPALLPDLDDIGFTTPGLYPEPLFTHEVACRYQLLNDNLLDLSHLAFLHSSSIGTIENARTPETVTQEPRVLRSRRYIRDCEPTPAMARRGVTGLVDQVVGMDFHLPGLHAGIGDHFVATGDAESWGEPLARSRPFHAITPSTPTSTYYFFGIATMDPDHAERSAKFLAPVIDEDIFASVEIEKMIALVGGNPPELMIKSDHNAVLGRRMLQAMMDAEAREAATA</sequence>
<dbReference type="Pfam" id="PF19112">
    <property type="entry name" value="VanA_C"/>
    <property type="match status" value="1"/>
</dbReference>
<dbReference type="InterPro" id="IPR017941">
    <property type="entry name" value="Rieske_2Fe-2S"/>
</dbReference>
<dbReference type="InterPro" id="IPR036922">
    <property type="entry name" value="Rieske_2Fe-2S_sf"/>
</dbReference>
<accession>A0A4U1L371</accession>
<dbReference type="Gene3D" id="2.102.10.10">
    <property type="entry name" value="Rieske [2Fe-2S] iron-sulphur domain"/>
    <property type="match status" value="1"/>
</dbReference>
<evidence type="ECO:0000259" key="6">
    <source>
        <dbReference type="PROSITE" id="PS51296"/>
    </source>
</evidence>
<dbReference type="PANTHER" id="PTHR21266:SF60">
    <property type="entry name" value="3-KETOSTEROID-9-ALPHA-MONOOXYGENASE, OXYGENASE COMPONENT"/>
    <property type="match status" value="1"/>
</dbReference>
<organism evidence="7 8">
    <name type="scientific">Sphingomonas baiyangensis</name>
    <dbReference type="NCBI Taxonomy" id="2572576"/>
    <lineage>
        <taxon>Bacteria</taxon>
        <taxon>Pseudomonadati</taxon>
        <taxon>Pseudomonadota</taxon>
        <taxon>Alphaproteobacteria</taxon>
        <taxon>Sphingomonadales</taxon>
        <taxon>Sphingomonadaceae</taxon>
        <taxon>Sphingomonas</taxon>
    </lineage>
</organism>
<dbReference type="RefSeq" id="WP_136942614.1">
    <property type="nucleotide sequence ID" value="NZ_SWKR01000002.1"/>
</dbReference>
<comment type="caution">
    <text evidence="7">The sequence shown here is derived from an EMBL/GenBank/DDBJ whole genome shotgun (WGS) entry which is preliminary data.</text>
</comment>
<dbReference type="GO" id="GO:0016491">
    <property type="term" value="F:oxidoreductase activity"/>
    <property type="evidence" value="ECO:0007669"/>
    <property type="project" value="UniProtKB-KW"/>
</dbReference>
<dbReference type="SUPFAM" id="SSF55961">
    <property type="entry name" value="Bet v1-like"/>
    <property type="match status" value="1"/>
</dbReference>
<evidence type="ECO:0000256" key="4">
    <source>
        <dbReference type="ARBA" id="ARBA00023004"/>
    </source>
</evidence>
<dbReference type="PROSITE" id="PS51296">
    <property type="entry name" value="RIESKE"/>
    <property type="match status" value="1"/>
</dbReference>
<feature type="domain" description="Rieske" evidence="6">
    <location>
        <begin position="15"/>
        <end position="116"/>
    </location>
</feature>
<name>A0A4U1L371_9SPHN</name>
<evidence type="ECO:0000256" key="1">
    <source>
        <dbReference type="ARBA" id="ARBA00022714"/>
    </source>
</evidence>
<dbReference type="GO" id="GO:0046872">
    <property type="term" value="F:metal ion binding"/>
    <property type="evidence" value="ECO:0007669"/>
    <property type="project" value="UniProtKB-KW"/>
</dbReference>
<dbReference type="OrthoDB" id="9800776at2"/>
<dbReference type="GO" id="GO:0051537">
    <property type="term" value="F:2 iron, 2 sulfur cluster binding"/>
    <property type="evidence" value="ECO:0007669"/>
    <property type="project" value="UniProtKB-KW"/>
</dbReference>
<keyword evidence="3" id="KW-0560">Oxidoreductase</keyword>
<gene>
    <name evidence="7" type="ORF">FBR43_07715</name>
</gene>
<evidence type="ECO:0000256" key="2">
    <source>
        <dbReference type="ARBA" id="ARBA00022723"/>
    </source>
</evidence>
<keyword evidence="5" id="KW-0411">Iron-sulfur</keyword>
<dbReference type="SUPFAM" id="SSF50022">
    <property type="entry name" value="ISP domain"/>
    <property type="match status" value="1"/>
</dbReference>
<dbReference type="InterPro" id="IPR050584">
    <property type="entry name" value="Cholesterol_7-desaturase"/>
</dbReference>
<dbReference type="Gene3D" id="3.90.380.10">
    <property type="entry name" value="Naphthalene 1,2-dioxygenase Alpha Subunit, Chain A, domain 1"/>
    <property type="match status" value="1"/>
</dbReference>
<reference evidence="7 8" key="1">
    <citation type="submission" date="2019-04" db="EMBL/GenBank/DDBJ databases">
        <authorList>
            <person name="Yang Y."/>
            <person name="Wei D."/>
        </authorList>
    </citation>
    <scope>NUCLEOTIDE SEQUENCE [LARGE SCALE GENOMIC DNA]</scope>
    <source>
        <strain evidence="7 8">L-1-4w-11</strain>
    </source>
</reference>
<dbReference type="Proteomes" id="UP000309138">
    <property type="component" value="Unassembled WGS sequence"/>
</dbReference>
<keyword evidence="1" id="KW-0001">2Fe-2S</keyword>
<evidence type="ECO:0000313" key="7">
    <source>
        <dbReference type="EMBL" id="TKD50670.1"/>
    </source>
</evidence>
<dbReference type="PANTHER" id="PTHR21266">
    <property type="entry name" value="IRON-SULFUR DOMAIN CONTAINING PROTEIN"/>
    <property type="match status" value="1"/>
</dbReference>
<keyword evidence="4" id="KW-0408">Iron</keyword>